<proteinExistence type="predicted"/>
<reference evidence="1 2" key="1">
    <citation type="journal article" date="2015" name="Stand. Genomic Sci.">
        <title>Genomic Encyclopedia of Bacterial and Archaeal Type Strains, Phase III: the genomes of soil and plant-associated and newly described type strains.</title>
        <authorList>
            <person name="Whitman W.B."/>
            <person name="Woyke T."/>
            <person name="Klenk H.P."/>
            <person name="Zhou Y."/>
            <person name="Lilburn T.G."/>
            <person name="Beck B.J."/>
            <person name="De Vos P."/>
            <person name="Vandamme P."/>
            <person name="Eisen J.A."/>
            <person name="Garrity G."/>
            <person name="Hugenholtz P."/>
            <person name="Kyrpides N.C."/>
        </authorList>
    </citation>
    <scope>NUCLEOTIDE SEQUENCE [LARGE SCALE GENOMIC DNA]</scope>
    <source>
        <strain evidence="1 2">CV53</strain>
    </source>
</reference>
<gene>
    <name evidence="1" type="ORF">EV146_11826</name>
</gene>
<dbReference type="AlphaFoldDB" id="A0A4R2B149"/>
<comment type="caution">
    <text evidence="1">The sequence shown here is derived from an EMBL/GenBank/DDBJ whole genome shotgun (WGS) entry which is preliminary data.</text>
</comment>
<accession>A0A4R2B149</accession>
<evidence type="ECO:0000313" key="1">
    <source>
        <dbReference type="EMBL" id="TCN18939.1"/>
    </source>
</evidence>
<name>A0A4R2B149_9BACI</name>
<evidence type="ECO:0008006" key="3">
    <source>
        <dbReference type="Google" id="ProtNLM"/>
    </source>
</evidence>
<dbReference type="EMBL" id="SLVV01000018">
    <property type="protein sequence ID" value="TCN18939.1"/>
    <property type="molecule type" value="Genomic_DNA"/>
</dbReference>
<dbReference type="Proteomes" id="UP000295689">
    <property type="component" value="Unassembled WGS sequence"/>
</dbReference>
<sequence>MILVAKDKAFKALHHYYTTRSDNPLKKMQSLIALCNKLIRILFSIGKKKFVFQEEKMLKDTPPYSCIYSRTNSSLFTIKLTFNK</sequence>
<keyword evidence="2" id="KW-1185">Reference proteome</keyword>
<protein>
    <recommendedName>
        <fullName evidence="3">Transposase IS116/IS110/IS902 family protein</fullName>
    </recommendedName>
</protein>
<evidence type="ECO:0000313" key="2">
    <source>
        <dbReference type="Proteomes" id="UP000295689"/>
    </source>
</evidence>
<organism evidence="1 2">
    <name type="scientific">Mesobacillus foraminis</name>
    <dbReference type="NCBI Taxonomy" id="279826"/>
    <lineage>
        <taxon>Bacteria</taxon>
        <taxon>Bacillati</taxon>
        <taxon>Bacillota</taxon>
        <taxon>Bacilli</taxon>
        <taxon>Bacillales</taxon>
        <taxon>Bacillaceae</taxon>
        <taxon>Mesobacillus</taxon>
    </lineage>
</organism>